<feature type="compositionally biased region" description="Basic and acidic residues" evidence="1">
    <location>
        <begin position="429"/>
        <end position="440"/>
    </location>
</feature>
<feature type="region of interest" description="Disordered" evidence="1">
    <location>
        <begin position="389"/>
        <end position="479"/>
    </location>
</feature>
<evidence type="ECO:0000256" key="1">
    <source>
        <dbReference type="SAM" id="MobiDB-lite"/>
    </source>
</evidence>
<feature type="region of interest" description="Disordered" evidence="1">
    <location>
        <begin position="334"/>
        <end position="374"/>
    </location>
</feature>
<feature type="compositionally biased region" description="Polar residues" evidence="1">
    <location>
        <begin position="179"/>
        <end position="188"/>
    </location>
</feature>
<feature type="compositionally biased region" description="Polar residues" evidence="1">
    <location>
        <begin position="470"/>
        <end position="479"/>
    </location>
</feature>
<feature type="compositionally biased region" description="Low complexity" evidence="1">
    <location>
        <begin position="91"/>
        <end position="106"/>
    </location>
</feature>
<sequence>MVAAGATALMAAGDSGASKTADNGGQEGQLSGEGERRRTSAFATRRKDSSITPNKTASIRETKTSRLRAASIVSPTADASTVVRRSGLPETSRSSPHTSSSNLSTTQKNPRVSGIPQIFLRERERHRHLPNRGADVHEKLMDSTAGERIPSRRPKKPSKLSPPPKSSRTPSRPSSIPSLKTSPYTSTEVLQRVDALTALTRATMERVERLASSSPSSVPVPIKSPRIPKPKASLEDSKSPQVVHPLPPISILKHKSSDPSETEAVTPLPTVAFALSTEKTRKKHGILKKRCSLDENEILRRSSASPDSILIPADSPEGDYRPILKYERRSSLDELVKHPKTDQTPPSILKNRWSRSNDEEDSEPQGILKKHPQSIVDAVAKSLGVTWTELESDKKSEVRPILKKKFSHDESSSSDPPSLEPRPILKKKSSTDSDEHEPRKTILKYRKNSEDSSNECETVPNSPRKLSVLKQHSLQRRTNSLPECDALTVKPILKNSRSRSVQGPPPEEVFLRKRAGSVGHEDGKWPDGWRREGCGKDNEKSDKESDSVVTFELPGIRLGFCSEEAAGRRLDDLSAKIRRDKRVSRRFRDRREMQNLTMRRESPGRGGNIEETKTVVVEFQGVDDLDLGRIKDMKEMKERDGRDGERFCTQPVTCQEVREAKGMVDCPQGNAGDHGDEDDEGDEGDELNSV</sequence>
<feature type="compositionally biased region" description="Low complexity" evidence="1">
    <location>
        <begin position="211"/>
        <end position="225"/>
    </location>
</feature>
<reference evidence="2" key="1">
    <citation type="submission" date="2015-01" db="EMBL/GenBank/DDBJ databases">
        <title>Transcriptome Assembly of Fopius arisanus.</title>
        <authorList>
            <person name="Geib S."/>
        </authorList>
    </citation>
    <scope>NUCLEOTIDE SEQUENCE</scope>
</reference>
<feature type="region of interest" description="Disordered" evidence="1">
    <location>
        <begin position="664"/>
        <end position="690"/>
    </location>
</feature>
<feature type="region of interest" description="Disordered" evidence="1">
    <location>
        <begin position="1"/>
        <end position="188"/>
    </location>
</feature>
<proteinExistence type="predicted"/>
<gene>
    <name evidence="2" type="ORF">g.39869</name>
</gene>
<feature type="compositionally biased region" description="Low complexity" evidence="1">
    <location>
        <begin position="1"/>
        <end position="12"/>
    </location>
</feature>
<feature type="compositionally biased region" description="Basic and acidic residues" evidence="1">
    <location>
        <begin position="391"/>
        <end position="400"/>
    </location>
</feature>
<feature type="compositionally biased region" description="Low complexity" evidence="1">
    <location>
        <begin position="166"/>
        <end position="178"/>
    </location>
</feature>
<evidence type="ECO:0000313" key="2">
    <source>
        <dbReference type="EMBL" id="JAG72502.1"/>
    </source>
</evidence>
<organism evidence="2">
    <name type="scientific">Fopius arisanus</name>
    <dbReference type="NCBI Taxonomy" id="64838"/>
    <lineage>
        <taxon>Eukaryota</taxon>
        <taxon>Metazoa</taxon>
        <taxon>Ecdysozoa</taxon>
        <taxon>Arthropoda</taxon>
        <taxon>Hexapoda</taxon>
        <taxon>Insecta</taxon>
        <taxon>Pterygota</taxon>
        <taxon>Neoptera</taxon>
        <taxon>Endopterygota</taxon>
        <taxon>Hymenoptera</taxon>
        <taxon>Apocrita</taxon>
        <taxon>Ichneumonoidea</taxon>
        <taxon>Braconidae</taxon>
        <taxon>Opiinae</taxon>
        <taxon>Fopius</taxon>
    </lineage>
</organism>
<name>A0A0C9R4B9_9HYME</name>
<accession>A0A0C9R4B9</accession>
<feature type="compositionally biased region" description="Basic and acidic residues" evidence="1">
    <location>
        <begin position="519"/>
        <end position="546"/>
    </location>
</feature>
<dbReference type="AlphaFoldDB" id="A0A0C9R4B9"/>
<feature type="region of interest" description="Disordered" evidence="1">
    <location>
        <begin position="207"/>
        <end position="245"/>
    </location>
</feature>
<dbReference type="EMBL" id="GBYB01002735">
    <property type="protein sequence ID" value="JAG72502.1"/>
    <property type="molecule type" value="Transcribed_RNA"/>
</dbReference>
<feature type="compositionally biased region" description="Acidic residues" evidence="1">
    <location>
        <begin position="675"/>
        <end position="690"/>
    </location>
</feature>
<protein>
    <submittedName>
        <fullName evidence="2">Uncharacterized protein</fullName>
    </submittedName>
</protein>
<feature type="region of interest" description="Disordered" evidence="1">
    <location>
        <begin position="518"/>
        <end position="546"/>
    </location>
</feature>